<keyword evidence="3" id="KW-1185">Reference proteome</keyword>
<protein>
    <submittedName>
        <fullName evidence="4 5">Uncharacterized protein isoform X1</fullName>
    </submittedName>
</protein>
<evidence type="ECO:0000313" key="4">
    <source>
        <dbReference type="RefSeq" id="XP_056692870.1"/>
    </source>
</evidence>
<evidence type="ECO:0000256" key="2">
    <source>
        <dbReference type="SAM" id="Phobius"/>
    </source>
</evidence>
<reference evidence="3" key="1">
    <citation type="journal article" date="2021" name="Nat. Commun.">
        <title>Genomic analyses provide insights into spinach domestication and the genetic basis of agronomic traits.</title>
        <authorList>
            <person name="Cai X."/>
            <person name="Sun X."/>
            <person name="Xu C."/>
            <person name="Sun H."/>
            <person name="Wang X."/>
            <person name="Ge C."/>
            <person name="Zhang Z."/>
            <person name="Wang Q."/>
            <person name="Fei Z."/>
            <person name="Jiao C."/>
            <person name="Wang Q."/>
        </authorList>
    </citation>
    <scope>NUCLEOTIDE SEQUENCE [LARGE SCALE GENOMIC DNA]</scope>
    <source>
        <strain evidence="3">cv. Varoflay</strain>
    </source>
</reference>
<organism evidence="3 5">
    <name type="scientific">Spinacia oleracea</name>
    <name type="common">Spinach</name>
    <dbReference type="NCBI Taxonomy" id="3562"/>
    <lineage>
        <taxon>Eukaryota</taxon>
        <taxon>Viridiplantae</taxon>
        <taxon>Streptophyta</taxon>
        <taxon>Embryophyta</taxon>
        <taxon>Tracheophyta</taxon>
        <taxon>Spermatophyta</taxon>
        <taxon>Magnoliopsida</taxon>
        <taxon>eudicotyledons</taxon>
        <taxon>Gunneridae</taxon>
        <taxon>Pentapetalae</taxon>
        <taxon>Caryophyllales</taxon>
        <taxon>Chenopodiaceae</taxon>
        <taxon>Chenopodioideae</taxon>
        <taxon>Anserineae</taxon>
        <taxon>Spinacia</taxon>
    </lineage>
</organism>
<name>A0ABM3RB84_SPIOL</name>
<feature type="transmembrane region" description="Helical" evidence="2">
    <location>
        <begin position="7"/>
        <end position="27"/>
    </location>
</feature>
<evidence type="ECO:0000313" key="5">
    <source>
        <dbReference type="RefSeq" id="XP_056692871.1"/>
    </source>
</evidence>
<proteinExistence type="predicted"/>
<dbReference type="RefSeq" id="XP_056692870.1">
    <property type="nucleotide sequence ID" value="XM_056836892.1"/>
</dbReference>
<feature type="compositionally biased region" description="Polar residues" evidence="1">
    <location>
        <begin position="55"/>
        <end position="65"/>
    </location>
</feature>
<feature type="region of interest" description="Disordered" evidence="1">
    <location>
        <begin position="49"/>
        <end position="86"/>
    </location>
</feature>
<reference evidence="4 5" key="2">
    <citation type="submission" date="2025-05" db="UniProtKB">
        <authorList>
            <consortium name="RefSeq"/>
        </authorList>
    </citation>
    <scope>IDENTIFICATION</scope>
    <source>
        <tissue evidence="4 5">Leaf</tissue>
    </source>
</reference>
<sequence>MKLFCFYCYLYCLCSLHILFICALQYIELHSFIVSIHIMRSKNANKASDYHDAGKSSQDVEGSSRPTEDIPASPKLSADERKIGRGPKKSKVKVEYTEDGGEVVELDRGYKLNCRPEALINLLNSIKKNENKVKAIKEIGFGGLLSVRLHEVNTRLVPWLLQHFNCVGHMLQFGETQNVQLYDYDVYDVFGLPWNKDFDVQETPRKRVEGDANHEMIQRWNEKFHKKPTVQAPTLTELESFLKTDECGDDFKRAFVVYVLGVFLAPTSNRLLDIKVLKAVEDVSQIVKQNWCKYVLNQLGFAVERWRASVKNDKVGGCVLFLEIIYLQRSLFRGVVPPKEISLVQHWNDEQVTERLVSEENMGFG</sequence>
<dbReference type="RefSeq" id="XP_056692871.1">
    <property type="nucleotide sequence ID" value="XM_056836893.1"/>
</dbReference>
<evidence type="ECO:0000256" key="1">
    <source>
        <dbReference type="SAM" id="MobiDB-lite"/>
    </source>
</evidence>
<keyword evidence="2" id="KW-0472">Membrane</keyword>
<keyword evidence="2" id="KW-0812">Transmembrane</keyword>
<dbReference type="PANTHER" id="PTHR34835:SF34">
    <property type="entry name" value="OS08G0555500 PROTEIN"/>
    <property type="match status" value="1"/>
</dbReference>
<accession>A0ABM3RB84</accession>
<dbReference type="PANTHER" id="PTHR34835">
    <property type="entry name" value="OS07G0283600 PROTEIN-RELATED"/>
    <property type="match status" value="1"/>
</dbReference>
<dbReference type="Proteomes" id="UP000813463">
    <property type="component" value="Chromosome 2"/>
</dbReference>
<gene>
    <name evidence="4 5" type="primary">LOC110796817</name>
</gene>
<keyword evidence="2" id="KW-1133">Transmembrane helix</keyword>
<dbReference type="GeneID" id="110796817"/>
<evidence type="ECO:0000313" key="3">
    <source>
        <dbReference type="Proteomes" id="UP000813463"/>
    </source>
</evidence>